<dbReference type="InterPro" id="IPR036388">
    <property type="entry name" value="WH-like_DNA-bd_sf"/>
</dbReference>
<dbReference type="GO" id="GO:0003677">
    <property type="term" value="F:DNA binding"/>
    <property type="evidence" value="ECO:0007669"/>
    <property type="project" value="UniProtKB-KW"/>
</dbReference>
<keyword evidence="4" id="KW-0804">Transcription</keyword>
<feature type="domain" description="HTH lysR-type" evidence="5">
    <location>
        <begin position="1"/>
        <end position="41"/>
    </location>
</feature>
<dbReference type="Pfam" id="PF00126">
    <property type="entry name" value="HTH_1"/>
    <property type="match status" value="1"/>
</dbReference>
<dbReference type="SUPFAM" id="SSF46785">
    <property type="entry name" value="Winged helix' DNA-binding domain"/>
    <property type="match status" value="1"/>
</dbReference>
<name>A0AA41YU73_9HYPH</name>
<dbReference type="PANTHER" id="PTHR30579:SF7">
    <property type="entry name" value="HTH-TYPE TRANSCRIPTIONAL REGULATOR LRHA-RELATED"/>
    <property type="match status" value="1"/>
</dbReference>
<dbReference type="PANTHER" id="PTHR30579">
    <property type="entry name" value="TRANSCRIPTIONAL REGULATOR"/>
    <property type="match status" value="1"/>
</dbReference>
<evidence type="ECO:0000313" key="7">
    <source>
        <dbReference type="Proteomes" id="UP001165667"/>
    </source>
</evidence>
<dbReference type="SUPFAM" id="SSF53850">
    <property type="entry name" value="Periplasmic binding protein-like II"/>
    <property type="match status" value="1"/>
</dbReference>
<accession>A0AA41YU73</accession>
<keyword evidence="7" id="KW-1185">Reference proteome</keyword>
<evidence type="ECO:0000256" key="3">
    <source>
        <dbReference type="ARBA" id="ARBA00023125"/>
    </source>
</evidence>
<organism evidence="6 7">
    <name type="scientific">Lichenifustis flavocetrariae</name>
    <dbReference type="NCBI Taxonomy" id="2949735"/>
    <lineage>
        <taxon>Bacteria</taxon>
        <taxon>Pseudomonadati</taxon>
        <taxon>Pseudomonadota</taxon>
        <taxon>Alphaproteobacteria</taxon>
        <taxon>Hyphomicrobiales</taxon>
        <taxon>Lichenihabitantaceae</taxon>
        <taxon>Lichenifustis</taxon>
    </lineage>
</organism>
<evidence type="ECO:0000256" key="2">
    <source>
        <dbReference type="ARBA" id="ARBA00023015"/>
    </source>
</evidence>
<protein>
    <submittedName>
        <fullName evidence="6">LysR substrate-binding domain-containing protein</fullName>
    </submittedName>
</protein>
<keyword evidence="3" id="KW-0238">DNA-binding</keyword>
<dbReference type="EMBL" id="JAMOIM010000001">
    <property type="protein sequence ID" value="MCW6506928.1"/>
    <property type="molecule type" value="Genomic_DNA"/>
</dbReference>
<dbReference type="Gene3D" id="1.10.10.10">
    <property type="entry name" value="Winged helix-like DNA-binding domain superfamily/Winged helix DNA-binding domain"/>
    <property type="match status" value="1"/>
</dbReference>
<dbReference type="AlphaFoldDB" id="A0AA41YU73"/>
<sequence length="267" mass="28420">MTSASRRLHLTQGAISQQIARLELLAGGALLLREARGLRLTALGERLLGRARAFVALNDEVWSELERSDLRGRVRLGVPYDLVGTTLAPALQGFSEAAPQVKLSLVGLPSPDLIDAVRTGRLDLAVAEEPAGFETGEVLAVERLLWVGAKGGRAHRRDPLPLSLVAETCVFRSVVAAALAKHGRETRAVFENGGLDATRATVRMDLAVSAWLTSTVPPELDILYEAGLPELPSFAITVHGAAQAQSAAVRELLSHLRNAAARPRAGS</sequence>
<evidence type="ECO:0000259" key="5">
    <source>
        <dbReference type="PROSITE" id="PS50931"/>
    </source>
</evidence>
<dbReference type="GO" id="GO:0003700">
    <property type="term" value="F:DNA-binding transcription factor activity"/>
    <property type="evidence" value="ECO:0007669"/>
    <property type="project" value="InterPro"/>
</dbReference>
<comment type="similarity">
    <text evidence="1">Belongs to the LysR transcriptional regulatory family.</text>
</comment>
<dbReference type="InterPro" id="IPR036390">
    <property type="entry name" value="WH_DNA-bd_sf"/>
</dbReference>
<proteinExistence type="inferred from homology"/>
<keyword evidence="2" id="KW-0805">Transcription regulation</keyword>
<dbReference type="PRINTS" id="PR00039">
    <property type="entry name" value="HTHLYSR"/>
</dbReference>
<dbReference type="PROSITE" id="PS50931">
    <property type="entry name" value="HTH_LYSR"/>
    <property type="match status" value="1"/>
</dbReference>
<dbReference type="Pfam" id="PF03466">
    <property type="entry name" value="LysR_substrate"/>
    <property type="match status" value="1"/>
</dbReference>
<dbReference type="InterPro" id="IPR005119">
    <property type="entry name" value="LysR_subst-bd"/>
</dbReference>
<dbReference type="InterPro" id="IPR000847">
    <property type="entry name" value="LysR_HTH_N"/>
</dbReference>
<reference evidence="6" key="1">
    <citation type="submission" date="2022-05" db="EMBL/GenBank/DDBJ databases">
        <authorList>
            <person name="Pankratov T."/>
        </authorList>
    </citation>
    <scope>NUCLEOTIDE SEQUENCE</scope>
    <source>
        <strain evidence="6">BP6-180914</strain>
    </source>
</reference>
<comment type="caution">
    <text evidence="6">The sequence shown here is derived from an EMBL/GenBank/DDBJ whole genome shotgun (WGS) entry which is preliminary data.</text>
</comment>
<dbReference type="Gene3D" id="3.40.190.10">
    <property type="entry name" value="Periplasmic binding protein-like II"/>
    <property type="match status" value="2"/>
</dbReference>
<evidence type="ECO:0000256" key="1">
    <source>
        <dbReference type="ARBA" id="ARBA00009437"/>
    </source>
</evidence>
<dbReference type="Proteomes" id="UP001165667">
    <property type="component" value="Unassembled WGS sequence"/>
</dbReference>
<gene>
    <name evidence="6" type="ORF">M8523_02695</name>
</gene>
<dbReference type="InterPro" id="IPR050176">
    <property type="entry name" value="LTTR"/>
</dbReference>
<evidence type="ECO:0000313" key="6">
    <source>
        <dbReference type="EMBL" id="MCW6506928.1"/>
    </source>
</evidence>
<evidence type="ECO:0000256" key="4">
    <source>
        <dbReference type="ARBA" id="ARBA00023163"/>
    </source>
</evidence>